<name>A0ABW5X2J7_9FLAO</name>
<dbReference type="InterPro" id="IPR036129">
    <property type="entry name" value="Glycerate_kinase_sf"/>
</dbReference>
<dbReference type="EC" id="2.7.1.31" evidence="5"/>
<proteinExistence type="inferred from homology"/>
<dbReference type="NCBIfam" id="TIGR00045">
    <property type="entry name" value="glycerate kinase"/>
    <property type="match status" value="1"/>
</dbReference>
<dbReference type="InterPro" id="IPR018197">
    <property type="entry name" value="Glycerate_kinase_RE-like"/>
</dbReference>
<dbReference type="PANTHER" id="PTHR21599:SF0">
    <property type="entry name" value="GLYCERATE KINASE"/>
    <property type="match status" value="1"/>
</dbReference>
<comment type="similarity">
    <text evidence="1 4">Belongs to the glycerate kinase type-1 family.</text>
</comment>
<evidence type="ECO:0000313" key="5">
    <source>
        <dbReference type="EMBL" id="MFD2832373.1"/>
    </source>
</evidence>
<dbReference type="Proteomes" id="UP001597438">
    <property type="component" value="Unassembled WGS sequence"/>
</dbReference>
<evidence type="ECO:0000313" key="6">
    <source>
        <dbReference type="Proteomes" id="UP001597438"/>
    </source>
</evidence>
<gene>
    <name evidence="5" type="ORF">ACFSYS_03680</name>
</gene>
<reference evidence="6" key="1">
    <citation type="journal article" date="2019" name="Int. J. Syst. Evol. Microbiol.">
        <title>The Global Catalogue of Microorganisms (GCM) 10K type strain sequencing project: providing services to taxonomists for standard genome sequencing and annotation.</title>
        <authorList>
            <consortium name="The Broad Institute Genomics Platform"/>
            <consortium name="The Broad Institute Genome Sequencing Center for Infectious Disease"/>
            <person name="Wu L."/>
            <person name="Ma J."/>
        </authorList>
    </citation>
    <scope>NUCLEOTIDE SEQUENCE [LARGE SCALE GENOMIC DNA]</scope>
    <source>
        <strain evidence="6">KCTC 52925</strain>
    </source>
</reference>
<dbReference type="SUPFAM" id="SSF110738">
    <property type="entry name" value="Glycerate kinase I"/>
    <property type="match status" value="1"/>
</dbReference>
<comment type="caution">
    <text evidence="5">The sequence shown here is derived from an EMBL/GenBank/DDBJ whole genome shotgun (WGS) entry which is preliminary data.</text>
</comment>
<dbReference type="EMBL" id="JBHUOJ010000007">
    <property type="protein sequence ID" value="MFD2832373.1"/>
    <property type="molecule type" value="Genomic_DNA"/>
</dbReference>
<evidence type="ECO:0000256" key="4">
    <source>
        <dbReference type="PIRNR" id="PIRNR006078"/>
    </source>
</evidence>
<protein>
    <submittedName>
        <fullName evidence="5">Glycerate kinase</fullName>
        <ecNumber evidence="5">2.7.1.31</ecNumber>
    </submittedName>
</protein>
<evidence type="ECO:0000256" key="2">
    <source>
        <dbReference type="ARBA" id="ARBA00022679"/>
    </source>
</evidence>
<dbReference type="PANTHER" id="PTHR21599">
    <property type="entry name" value="GLYCERATE KINASE"/>
    <property type="match status" value="1"/>
</dbReference>
<dbReference type="InterPro" id="IPR004381">
    <property type="entry name" value="Glycerate_kinase"/>
</dbReference>
<accession>A0ABW5X2J7</accession>
<sequence>MKNFHKVKKIVIASDSFKGSVSSIEVAQIAETAVHNIFPECEVLKIPVADGGEGTVDVLVSVMNGNIISCRVKGPLMEPVLARYGIIEDEKTAVIEMASASGLTLVPVEKQNPMLTSTYGTGELIKDALLRGCTNFLVGIGGSATNDAGTGMLQALGFRFLDNKGKELGGGGKILTRICSIDDSKVVPEVKQAKFTVACDVNNPFSGIDGAAYVYARQKGADEQMIHDLDIGLKNFAEVIKNQKNKDIDSVPGAGAAGGIGGGFLAFLNANLKPGIEMVLDCIGFDSLIFGADLIITGEGKLDKQTGMGKVPAGVLIAAKKKEIPVIAIGGCIEEIEDLNNAGFLAVLSLLPYPVTLRQAMNKEFTLENIKRTLEQQFRVIQQFQIK</sequence>
<keyword evidence="2 4" id="KW-0808">Transferase</keyword>
<evidence type="ECO:0000256" key="3">
    <source>
        <dbReference type="ARBA" id="ARBA00022777"/>
    </source>
</evidence>
<keyword evidence="3 4" id="KW-0418">Kinase</keyword>
<dbReference type="GO" id="GO:0008887">
    <property type="term" value="F:glycerate kinase activity"/>
    <property type="evidence" value="ECO:0007669"/>
    <property type="project" value="UniProtKB-EC"/>
</dbReference>
<dbReference type="Pfam" id="PF02595">
    <property type="entry name" value="Gly_kinase"/>
    <property type="match status" value="1"/>
</dbReference>
<dbReference type="Gene3D" id="3.90.1510.10">
    <property type="entry name" value="Glycerate kinase, domain 2"/>
    <property type="match status" value="1"/>
</dbReference>
<evidence type="ECO:0000256" key="1">
    <source>
        <dbReference type="ARBA" id="ARBA00006284"/>
    </source>
</evidence>
<dbReference type="PIRSF" id="PIRSF006078">
    <property type="entry name" value="GlxK"/>
    <property type="match status" value="1"/>
</dbReference>
<keyword evidence="6" id="KW-1185">Reference proteome</keyword>
<organism evidence="5 6">
    <name type="scientific">Christiangramia antarctica</name>
    <dbReference type="NCBI Taxonomy" id="2058158"/>
    <lineage>
        <taxon>Bacteria</taxon>
        <taxon>Pseudomonadati</taxon>
        <taxon>Bacteroidota</taxon>
        <taxon>Flavobacteriia</taxon>
        <taxon>Flavobacteriales</taxon>
        <taxon>Flavobacteriaceae</taxon>
        <taxon>Christiangramia</taxon>
    </lineage>
</organism>
<dbReference type="InterPro" id="IPR018193">
    <property type="entry name" value="Glyc_kinase_flavodox-like_fold"/>
</dbReference>
<dbReference type="Gene3D" id="3.40.50.10350">
    <property type="entry name" value="Glycerate kinase, domain 1"/>
    <property type="match status" value="1"/>
</dbReference>